<feature type="region of interest" description="Disordered" evidence="1">
    <location>
        <begin position="20"/>
        <end position="101"/>
    </location>
</feature>
<organism evidence="2 3">
    <name type="scientific">Polarella glacialis</name>
    <name type="common">Dinoflagellate</name>
    <dbReference type="NCBI Taxonomy" id="89957"/>
    <lineage>
        <taxon>Eukaryota</taxon>
        <taxon>Sar</taxon>
        <taxon>Alveolata</taxon>
        <taxon>Dinophyceae</taxon>
        <taxon>Suessiales</taxon>
        <taxon>Suessiaceae</taxon>
        <taxon>Polarella</taxon>
    </lineage>
</organism>
<gene>
    <name evidence="2" type="ORF">PGLA2088_LOCUS28906</name>
</gene>
<proteinExistence type="predicted"/>
<accession>A0A813K9N9</accession>
<comment type="caution">
    <text evidence="2">The sequence shown here is derived from an EMBL/GenBank/DDBJ whole genome shotgun (WGS) entry which is preliminary data.</text>
</comment>
<feature type="non-terminal residue" evidence="2">
    <location>
        <position position="101"/>
    </location>
</feature>
<sequence length="101" mass="10982">MPTSPPARFVPVLPACIEGPHGEPIMQQGFWDTNDGRGAQGQPINRLQAPEPPQDPWAAAASHRRDDLDQAQRAADNWDQVQQPGSQDQNQNQGQGQHIGG</sequence>
<dbReference type="AlphaFoldDB" id="A0A813K9N9"/>
<reference evidence="2" key="1">
    <citation type="submission" date="2021-02" db="EMBL/GenBank/DDBJ databases">
        <authorList>
            <person name="Dougan E. K."/>
            <person name="Rhodes N."/>
            <person name="Thang M."/>
            <person name="Chan C."/>
        </authorList>
    </citation>
    <scope>NUCLEOTIDE SEQUENCE</scope>
</reference>
<evidence type="ECO:0000313" key="2">
    <source>
        <dbReference type="EMBL" id="CAE8694537.1"/>
    </source>
</evidence>
<protein>
    <submittedName>
        <fullName evidence="2">Uncharacterized protein</fullName>
    </submittedName>
</protein>
<evidence type="ECO:0000256" key="1">
    <source>
        <dbReference type="SAM" id="MobiDB-lite"/>
    </source>
</evidence>
<evidence type="ECO:0000313" key="3">
    <source>
        <dbReference type="Proteomes" id="UP000626109"/>
    </source>
</evidence>
<name>A0A813K9N9_POLGL</name>
<dbReference type="EMBL" id="CAJNNW010028074">
    <property type="protein sequence ID" value="CAE8694537.1"/>
    <property type="molecule type" value="Genomic_DNA"/>
</dbReference>
<dbReference type="Proteomes" id="UP000626109">
    <property type="component" value="Unassembled WGS sequence"/>
</dbReference>
<feature type="compositionally biased region" description="Low complexity" evidence="1">
    <location>
        <begin position="71"/>
        <end position="101"/>
    </location>
</feature>